<dbReference type="GO" id="GO:0005886">
    <property type="term" value="C:plasma membrane"/>
    <property type="evidence" value="ECO:0007669"/>
    <property type="project" value="UniProtKB-SubCell"/>
</dbReference>
<organism evidence="9 10">
    <name type="scientific">Pseudolabrys taiwanensis</name>
    <dbReference type="NCBI Taxonomy" id="331696"/>
    <lineage>
        <taxon>Bacteria</taxon>
        <taxon>Pseudomonadati</taxon>
        <taxon>Pseudomonadota</taxon>
        <taxon>Alphaproteobacteria</taxon>
        <taxon>Hyphomicrobiales</taxon>
        <taxon>Xanthobacteraceae</taxon>
        <taxon>Pseudolabrys</taxon>
    </lineage>
</organism>
<sequence length="414" mass="43906">MTTDSFASSRLIRQRSFVLFWLSRVASTVGYQMLTLLIGWQLYELTNSAFDLGLVGLIQFVPAVVLTLLIGHAADRYDRRLIIRGAQCLYAVTAVVIAIALLTHTLSRDLLFVAVLLMGCGRAFELPTAHATVPALVPTPLLARAVASWTSANQVATICGPALGGLIYAISPLAVGCVCFVFFAGAIVCVTLVRLERPPAPREPPTFASVFAGFSYIRERSRLLGVITLDVAVVLLGGATALLPIFARDILAVGPEGLGLLRSAPAVGALVTTIVLSNHPIERRVGKCMFAVVAIFGLATVVFALSTSFLLSLAALVVLGASDAVSVVIRFTLVQLETPDEKRGRVSAINSLFVSSSNTLGEFESGVVAAWLGTVPSVLIGGIGSLLAAALWMLLFPDLRRIDRYPSADEKKSA</sequence>
<dbReference type="InterPro" id="IPR036259">
    <property type="entry name" value="MFS_trans_sf"/>
</dbReference>
<keyword evidence="3" id="KW-1003">Cell membrane</keyword>
<dbReference type="PROSITE" id="PS50850">
    <property type="entry name" value="MFS"/>
    <property type="match status" value="1"/>
</dbReference>
<reference evidence="9 10" key="1">
    <citation type="submission" date="2018-07" db="EMBL/GenBank/DDBJ databases">
        <authorList>
            <person name="Quirk P.G."/>
            <person name="Krulwich T.A."/>
        </authorList>
    </citation>
    <scope>NUCLEOTIDE SEQUENCE [LARGE SCALE GENOMIC DNA]</scope>
    <source>
        <strain evidence="9 10">CC-BB4</strain>
    </source>
</reference>
<dbReference type="GO" id="GO:0022857">
    <property type="term" value="F:transmembrane transporter activity"/>
    <property type="evidence" value="ECO:0007669"/>
    <property type="project" value="InterPro"/>
</dbReference>
<evidence type="ECO:0000256" key="5">
    <source>
        <dbReference type="ARBA" id="ARBA00022989"/>
    </source>
</evidence>
<feature type="transmembrane region" description="Helical" evidence="7">
    <location>
        <begin position="49"/>
        <end position="69"/>
    </location>
</feature>
<evidence type="ECO:0000313" key="9">
    <source>
        <dbReference type="EMBL" id="AXK82789.1"/>
    </source>
</evidence>
<dbReference type="CDD" id="cd06173">
    <property type="entry name" value="MFS_MefA_like"/>
    <property type="match status" value="1"/>
</dbReference>
<dbReference type="PANTHER" id="PTHR23513:SF9">
    <property type="entry name" value="ENTEROBACTIN EXPORTER ENTS"/>
    <property type="match status" value="1"/>
</dbReference>
<dbReference type="Gene3D" id="1.20.1250.20">
    <property type="entry name" value="MFS general substrate transporter like domains"/>
    <property type="match status" value="1"/>
</dbReference>
<feature type="transmembrane region" description="Helical" evidence="7">
    <location>
        <begin position="223"/>
        <end position="247"/>
    </location>
</feature>
<evidence type="ECO:0000256" key="4">
    <source>
        <dbReference type="ARBA" id="ARBA00022692"/>
    </source>
</evidence>
<gene>
    <name evidence="9" type="ORF">DW352_21045</name>
</gene>
<dbReference type="OrthoDB" id="7283966at2"/>
<dbReference type="InterPro" id="IPR010290">
    <property type="entry name" value="TM_effector"/>
</dbReference>
<protein>
    <submittedName>
        <fullName evidence="9">MFS transporter</fullName>
    </submittedName>
</protein>
<feature type="transmembrane region" description="Helical" evidence="7">
    <location>
        <begin position="21"/>
        <end position="43"/>
    </location>
</feature>
<feature type="transmembrane region" description="Helical" evidence="7">
    <location>
        <begin position="81"/>
        <end position="102"/>
    </location>
</feature>
<keyword evidence="5 7" id="KW-1133">Transmembrane helix</keyword>
<evidence type="ECO:0000256" key="6">
    <source>
        <dbReference type="ARBA" id="ARBA00023136"/>
    </source>
</evidence>
<evidence type="ECO:0000256" key="2">
    <source>
        <dbReference type="ARBA" id="ARBA00022448"/>
    </source>
</evidence>
<evidence type="ECO:0000256" key="1">
    <source>
        <dbReference type="ARBA" id="ARBA00004651"/>
    </source>
</evidence>
<dbReference type="EMBL" id="CP031417">
    <property type="protein sequence ID" value="AXK82789.1"/>
    <property type="molecule type" value="Genomic_DNA"/>
</dbReference>
<dbReference type="Pfam" id="PF05977">
    <property type="entry name" value="MFS_3"/>
    <property type="match status" value="1"/>
</dbReference>
<proteinExistence type="predicted"/>
<feature type="transmembrane region" description="Helical" evidence="7">
    <location>
        <begin position="259"/>
        <end position="276"/>
    </location>
</feature>
<dbReference type="PANTHER" id="PTHR23513">
    <property type="entry name" value="INTEGRAL MEMBRANE EFFLUX PROTEIN-RELATED"/>
    <property type="match status" value="1"/>
</dbReference>
<dbReference type="RefSeq" id="WP_115693168.1">
    <property type="nucleotide sequence ID" value="NZ_CP031417.1"/>
</dbReference>
<keyword evidence="2" id="KW-0813">Transport</keyword>
<comment type="subcellular location">
    <subcellularLocation>
        <location evidence="1">Cell membrane</location>
        <topology evidence="1">Multi-pass membrane protein</topology>
    </subcellularLocation>
</comment>
<dbReference type="Proteomes" id="UP000254889">
    <property type="component" value="Chromosome"/>
</dbReference>
<evidence type="ECO:0000256" key="7">
    <source>
        <dbReference type="SAM" id="Phobius"/>
    </source>
</evidence>
<keyword evidence="4 7" id="KW-0812">Transmembrane</keyword>
<dbReference type="SUPFAM" id="SSF103473">
    <property type="entry name" value="MFS general substrate transporter"/>
    <property type="match status" value="1"/>
</dbReference>
<accession>A0A346A0U2</accession>
<name>A0A346A0U2_9HYPH</name>
<feature type="domain" description="Major facilitator superfamily (MFS) profile" evidence="8">
    <location>
        <begin position="16"/>
        <end position="400"/>
    </location>
</feature>
<keyword evidence="6 7" id="KW-0472">Membrane</keyword>
<feature type="transmembrane region" description="Helical" evidence="7">
    <location>
        <begin position="166"/>
        <end position="193"/>
    </location>
</feature>
<keyword evidence="10" id="KW-1185">Reference proteome</keyword>
<evidence type="ECO:0000259" key="8">
    <source>
        <dbReference type="PROSITE" id="PS50850"/>
    </source>
</evidence>
<dbReference type="InterPro" id="IPR020846">
    <property type="entry name" value="MFS_dom"/>
</dbReference>
<feature type="transmembrane region" description="Helical" evidence="7">
    <location>
        <begin position="288"/>
        <end position="321"/>
    </location>
</feature>
<dbReference type="AlphaFoldDB" id="A0A346A0U2"/>
<evidence type="ECO:0000256" key="3">
    <source>
        <dbReference type="ARBA" id="ARBA00022475"/>
    </source>
</evidence>
<dbReference type="KEGG" id="ptaw:DW352_21045"/>
<evidence type="ECO:0000313" key="10">
    <source>
        <dbReference type="Proteomes" id="UP000254889"/>
    </source>
</evidence>
<feature type="transmembrane region" description="Helical" evidence="7">
    <location>
        <begin position="368"/>
        <end position="395"/>
    </location>
</feature>